<protein>
    <recommendedName>
        <fullName evidence="1">HepT-like domain-containing protein</fullName>
    </recommendedName>
</protein>
<dbReference type="RefSeq" id="WP_324715480.1">
    <property type="nucleotide sequence ID" value="NZ_CP141615.1"/>
</dbReference>
<name>A0ABZ1BU83_9FIRM</name>
<evidence type="ECO:0000313" key="3">
    <source>
        <dbReference type="Proteomes" id="UP001332192"/>
    </source>
</evidence>
<organism evidence="2 3">
    <name type="scientific">Carboxydichorda subterranea</name>
    <dbReference type="NCBI Taxonomy" id="3109565"/>
    <lineage>
        <taxon>Bacteria</taxon>
        <taxon>Bacillati</taxon>
        <taxon>Bacillota</taxon>
        <taxon>Limnochordia</taxon>
        <taxon>Limnochordales</taxon>
        <taxon>Geochordaceae</taxon>
        <taxon>Carboxydichorda</taxon>
    </lineage>
</organism>
<feature type="domain" description="HepT-like" evidence="1">
    <location>
        <begin position="48"/>
        <end position="156"/>
    </location>
</feature>
<proteinExistence type="predicted"/>
<sequence length="168" mass="18665">MSAEGGARARRLLSLLAAVDEDIGAAAGSVQELALLLSLPDESVRAAAAATHLLRFYGAIEQALERIAQEFDGGAPSGREWHRELLRMMARTVPEVRPAVLSAESLEWLDGYRKFRHRVLRAYGSPLVWGKMAHLVQQASEGFQRLRADIDRFSEFVRNLINTPNRGE</sequence>
<evidence type="ECO:0000259" key="1">
    <source>
        <dbReference type="Pfam" id="PF20797"/>
    </source>
</evidence>
<dbReference type="InterPro" id="IPR048769">
    <property type="entry name" value="HepT-like_dom"/>
</dbReference>
<gene>
    <name evidence="2" type="ORF">U7230_08840</name>
</gene>
<keyword evidence="3" id="KW-1185">Reference proteome</keyword>
<reference evidence="2 3" key="1">
    <citation type="journal article" date="2024" name="Front. Microbiol.">
        <title>Novel thermophilic genera Geochorda gen. nov. and Carboxydochorda gen. nov. from the deep terrestrial subsurface reveal the ecophysiological diversity in the class Limnochordia.</title>
        <authorList>
            <person name="Karnachuk O.V."/>
            <person name="Lukina A.P."/>
            <person name="Avakyan M.R."/>
            <person name="Kadnikov V.V."/>
            <person name="Begmatov S."/>
            <person name="Beletsky A.V."/>
            <person name="Vlasova K.G."/>
            <person name="Novikov A.A."/>
            <person name="Shcherbakova V.A."/>
            <person name="Mardanov A.V."/>
            <person name="Ravin N.V."/>
        </authorList>
    </citation>
    <scope>NUCLEOTIDE SEQUENCE [LARGE SCALE GENOMIC DNA]</scope>
    <source>
        <strain evidence="2 3">L945</strain>
    </source>
</reference>
<dbReference type="Proteomes" id="UP001332192">
    <property type="component" value="Chromosome"/>
</dbReference>
<dbReference type="EMBL" id="CP141615">
    <property type="protein sequence ID" value="WRP16208.1"/>
    <property type="molecule type" value="Genomic_DNA"/>
</dbReference>
<evidence type="ECO:0000313" key="2">
    <source>
        <dbReference type="EMBL" id="WRP16208.1"/>
    </source>
</evidence>
<dbReference type="Pfam" id="PF20797">
    <property type="entry name" value="HepT-like_2"/>
    <property type="match status" value="1"/>
</dbReference>
<accession>A0ABZ1BU83</accession>